<evidence type="ECO:0000256" key="1">
    <source>
        <dbReference type="SAM" id="Coils"/>
    </source>
</evidence>
<evidence type="ECO:0000256" key="2">
    <source>
        <dbReference type="SAM" id="MobiDB-lite"/>
    </source>
</evidence>
<dbReference type="RefSeq" id="XP_024339717.1">
    <property type="nucleotide sequence ID" value="XM_024482022.1"/>
</dbReference>
<evidence type="ECO:0008006" key="5">
    <source>
        <dbReference type="Google" id="ProtNLM"/>
    </source>
</evidence>
<reference evidence="3 4" key="1">
    <citation type="submission" date="2017-04" db="EMBL/GenBank/DDBJ databases">
        <title>Genome Sequence of the Model Brown-Rot Fungus Postia placenta SB12.</title>
        <authorList>
            <consortium name="DOE Joint Genome Institute"/>
            <person name="Gaskell J."/>
            <person name="Kersten P."/>
            <person name="Larrondo L.F."/>
            <person name="Canessa P."/>
            <person name="Martinez D."/>
            <person name="Hibbett D."/>
            <person name="Schmoll M."/>
            <person name="Kubicek C.P."/>
            <person name="Martinez A.T."/>
            <person name="Yadav J."/>
            <person name="Master E."/>
            <person name="Magnuson J.K."/>
            <person name="James T."/>
            <person name="Yaver D."/>
            <person name="Berka R."/>
            <person name="Labutti K."/>
            <person name="Lipzen A."/>
            <person name="Aerts A."/>
            <person name="Barry K."/>
            <person name="Henrissat B."/>
            <person name="Blanchette R."/>
            <person name="Grigoriev I."/>
            <person name="Cullen D."/>
        </authorList>
    </citation>
    <scope>NUCLEOTIDE SEQUENCE [LARGE SCALE GENOMIC DNA]</scope>
    <source>
        <strain evidence="3 4">MAD-698-R-SB12</strain>
    </source>
</reference>
<dbReference type="GeneID" id="36326972"/>
<dbReference type="Proteomes" id="UP000194127">
    <property type="component" value="Unassembled WGS sequence"/>
</dbReference>
<organism evidence="3 4">
    <name type="scientific">Postia placenta MAD-698-R-SB12</name>
    <dbReference type="NCBI Taxonomy" id="670580"/>
    <lineage>
        <taxon>Eukaryota</taxon>
        <taxon>Fungi</taxon>
        <taxon>Dikarya</taxon>
        <taxon>Basidiomycota</taxon>
        <taxon>Agaricomycotina</taxon>
        <taxon>Agaricomycetes</taxon>
        <taxon>Polyporales</taxon>
        <taxon>Adustoporiaceae</taxon>
        <taxon>Rhodonia</taxon>
    </lineage>
</organism>
<sequence length="202" mass="22457">MAAAIQADMNNGFARLERLIAQNHRDTTAKYDNLNKKVDKLDKKVDKLDTKVENLSTQVEKLFVIAGKHQTSIDELNAKQDKLFVVMDAQQTSVNKVVADMAEVKKEQSSLSERLTHLLAEITKLAADTAKGLEIWAEKTQENVTNRILEVRDTRYDALMKELDKIKAKSQPVGPYNRGIGSAQSPPGTPGARPSLYPAPRT</sequence>
<gene>
    <name evidence="3" type="ORF">POSPLADRAFT_1065950</name>
</gene>
<name>A0A1X6N3A3_9APHY</name>
<protein>
    <recommendedName>
        <fullName evidence="5">Autophagy-related protein 16 domain-containing protein</fullName>
    </recommendedName>
</protein>
<accession>A0A1X6N3A3</accession>
<proteinExistence type="predicted"/>
<evidence type="ECO:0000313" key="3">
    <source>
        <dbReference type="EMBL" id="OSX62923.1"/>
    </source>
</evidence>
<evidence type="ECO:0000313" key="4">
    <source>
        <dbReference type="Proteomes" id="UP000194127"/>
    </source>
</evidence>
<dbReference type="EMBL" id="KZ110596">
    <property type="protein sequence ID" value="OSX62923.1"/>
    <property type="molecule type" value="Genomic_DNA"/>
</dbReference>
<dbReference type="AlphaFoldDB" id="A0A1X6N3A3"/>
<keyword evidence="4" id="KW-1185">Reference proteome</keyword>
<keyword evidence="1" id="KW-0175">Coiled coil</keyword>
<feature type="region of interest" description="Disordered" evidence="2">
    <location>
        <begin position="170"/>
        <end position="202"/>
    </location>
</feature>
<dbReference type="Gene3D" id="1.20.1270.70">
    <property type="entry name" value="Designed single chain three-helix bundle"/>
    <property type="match status" value="1"/>
</dbReference>
<feature type="coiled-coil region" evidence="1">
    <location>
        <begin position="24"/>
        <end position="58"/>
    </location>
</feature>